<dbReference type="SUPFAM" id="SSF101386">
    <property type="entry name" value="all-alpha NTP pyrophosphatases"/>
    <property type="match status" value="1"/>
</dbReference>
<accession>A0A931CMK8</accession>
<dbReference type="InterPro" id="IPR038735">
    <property type="entry name" value="MSMEG_1276-like_NTP-PPase_dom"/>
</dbReference>
<reference evidence="1 2" key="1">
    <citation type="submission" date="2020-11" db="EMBL/GenBank/DDBJ databases">
        <title>Arthrobacter antarcticus sp. nov., isolated from Antarctic Soil.</title>
        <authorList>
            <person name="Li J."/>
        </authorList>
    </citation>
    <scope>NUCLEOTIDE SEQUENCE [LARGE SCALE GENOMIC DNA]</scope>
    <source>
        <strain evidence="1 2">Z1-20</strain>
    </source>
</reference>
<comment type="caution">
    <text evidence="1">The sequence shown here is derived from an EMBL/GenBank/DDBJ whole genome shotgun (WGS) entry which is preliminary data.</text>
</comment>
<keyword evidence="2" id="KW-1185">Reference proteome</keyword>
<evidence type="ECO:0000313" key="1">
    <source>
        <dbReference type="EMBL" id="MBG0738935.1"/>
    </source>
</evidence>
<dbReference type="CDD" id="cd11532">
    <property type="entry name" value="NTP-PPase_COG4997"/>
    <property type="match status" value="1"/>
</dbReference>
<dbReference type="Proteomes" id="UP000655366">
    <property type="component" value="Unassembled WGS sequence"/>
</dbReference>
<dbReference type="RefSeq" id="WP_196395887.1">
    <property type="nucleotide sequence ID" value="NZ_JADNYM010000006.1"/>
</dbReference>
<gene>
    <name evidence="1" type="ORF">IV500_05795</name>
</gene>
<name>A0A931CMK8_9MICC</name>
<protein>
    <submittedName>
        <fullName evidence="1">Nucleoside triphosphate pyrophosphohydrolase</fullName>
    </submittedName>
</protein>
<proteinExistence type="predicted"/>
<dbReference type="AlphaFoldDB" id="A0A931CMK8"/>
<evidence type="ECO:0000313" key="2">
    <source>
        <dbReference type="Proteomes" id="UP000655366"/>
    </source>
</evidence>
<organism evidence="1 2">
    <name type="scientific">Arthrobacter terrae</name>
    <dbReference type="NCBI Taxonomy" id="2935737"/>
    <lineage>
        <taxon>Bacteria</taxon>
        <taxon>Bacillati</taxon>
        <taxon>Actinomycetota</taxon>
        <taxon>Actinomycetes</taxon>
        <taxon>Micrococcales</taxon>
        <taxon>Micrococcaceae</taxon>
        <taxon>Arthrobacter</taxon>
    </lineage>
</organism>
<sequence>MSVAVQHRKLVQDLIPSIINANGGAAVTRVLNQTEYRAALHAKLAEESEELRTATPSDQLGELADLLDVVKALAASTGHTLEQVITAARAKTAARGGFVHRIWLEETRN</sequence>
<dbReference type="EMBL" id="JADNYM010000006">
    <property type="protein sequence ID" value="MBG0738935.1"/>
    <property type="molecule type" value="Genomic_DNA"/>
</dbReference>